<protein>
    <submittedName>
        <fullName evidence="8">AAA domain-containing protein</fullName>
    </submittedName>
</protein>
<dbReference type="OrthoDB" id="9763792at2"/>
<reference evidence="8 9" key="1">
    <citation type="submission" date="2020-01" db="EMBL/GenBank/DDBJ databases">
        <title>Genome sequence of Desulfovibrio aerotolerans DSM 16695(T).</title>
        <authorList>
            <person name="Karnachuk O."/>
            <person name="Avakyan M."/>
            <person name="Mardanov A."/>
            <person name="Kadnikov V."/>
            <person name="Ravin N."/>
        </authorList>
    </citation>
    <scope>NUCLEOTIDE SEQUENCE [LARGE SCALE GENOMIC DNA]</scope>
    <source>
        <strain evidence="8 9">DSM 16695</strain>
    </source>
</reference>
<dbReference type="EMBL" id="WVUD01000014">
    <property type="protein sequence ID" value="MYL83370.1"/>
    <property type="molecule type" value="Genomic_DNA"/>
</dbReference>
<feature type="region of interest" description="Disordered" evidence="6">
    <location>
        <begin position="264"/>
        <end position="320"/>
    </location>
</feature>
<dbReference type="GO" id="GO:0006355">
    <property type="term" value="P:regulation of DNA-templated transcription"/>
    <property type="evidence" value="ECO:0007669"/>
    <property type="project" value="InterPro"/>
</dbReference>
<dbReference type="InterPro" id="IPR002197">
    <property type="entry name" value="HTH_Fis"/>
</dbReference>
<dbReference type="PANTHER" id="PTHR32071">
    <property type="entry name" value="TRANSCRIPTIONAL REGULATORY PROTEIN"/>
    <property type="match status" value="1"/>
</dbReference>
<keyword evidence="5" id="KW-0804">Transcription</keyword>
<dbReference type="SUPFAM" id="SSF52540">
    <property type="entry name" value="P-loop containing nucleoside triphosphate hydrolases"/>
    <property type="match status" value="1"/>
</dbReference>
<evidence type="ECO:0000259" key="7">
    <source>
        <dbReference type="PROSITE" id="PS50045"/>
    </source>
</evidence>
<dbReference type="PROSITE" id="PS00676">
    <property type="entry name" value="SIGMA54_INTERACT_2"/>
    <property type="match status" value="1"/>
</dbReference>
<dbReference type="InterPro" id="IPR025943">
    <property type="entry name" value="Sigma_54_int_dom_ATP-bd_2"/>
</dbReference>
<dbReference type="Pfam" id="PF25601">
    <property type="entry name" value="AAA_lid_14"/>
    <property type="match status" value="1"/>
</dbReference>
<dbReference type="InterPro" id="IPR002078">
    <property type="entry name" value="Sigma_54_int"/>
</dbReference>
<dbReference type="AlphaFoldDB" id="A0A7C9MFC9"/>
<dbReference type="FunFam" id="3.40.50.300:FF:000006">
    <property type="entry name" value="DNA-binding transcriptional regulator NtrC"/>
    <property type="match status" value="1"/>
</dbReference>
<keyword evidence="9" id="KW-1185">Reference proteome</keyword>
<dbReference type="InterPro" id="IPR025944">
    <property type="entry name" value="Sigma_54_int_dom_CS"/>
</dbReference>
<dbReference type="Pfam" id="PF00158">
    <property type="entry name" value="Sigma54_activat"/>
    <property type="match status" value="1"/>
</dbReference>
<dbReference type="RefSeq" id="WP_160960589.1">
    <property type="nucleotide sequence ID" value="NZ_WVUD01000014.1"/>
</dbReference>
<keyword evidence="4" id="KW-0238">DNA-binding</keyword>
<keyword evidence="3" id="KW-0805">Transcription regulation</keyword>
<dbReference type="PROSITE" id="PS00688">
    <property type="entry name" value="SIGMA54_INTERACT_3"/>
    <property type="match status" value="1"/>
</dbReference>
<keyword evidence="2" id="KW-0067">ATP-binding</keyword>
<comment type="caution">
    <text evidence="8">The sequence shown here is derived from an EMBL/GenBank/DDBJ whole genome shotgun (WGS) entry which is preliminary data.</text>
</comment>
<dbReference type="PANTHER" id="PTHR32071:SF38">
    <property type="entry name" value="PSP OPERON TRANSCRIPTIONAL ACTIVATOR"/>
    <property type="match status" value="1"/>
</dbReference>
<dbReference type="GO" id="GO:0043565">
    <property type="term" value="F:sequence-specific DNA binding"/>
    <property type="evidence" value="ECO:0007669"/>
    <property type="project" value="InterPro"/>
</dbReference>
<sequence>MAPDAPWLAEALGQSDAFLGFMEDVGRAAVVDRPALLIGERGTGKELAAARLHYHSPRWEGPYVPVNLAALPRTLIEAELFGHEAGAFTGALKRRPGRFETADGGTLFLDELQAAPVAVQGKLLRAVEYGSIDRVGASQPVAVDVRIVAAVNVDPRELVRRGRLLPDLLDRLAFSVLFAPPLRHRHGDIPYLAERFAARFAAAIGRPEPPTFSDAAQAALAAHPWPGNIRELKTVVERAVLHTTTARIDHITLDPFAHPHAPLPLPHFSHSGGPGGSSPRPPEASSLFSSTPLPPTHFFPSRGSGGDYPPRPPEASSLSSPIPLTWTEAVAAFEIDLLAGALVRAGGNQRKAAALLGLTYHQMRGLYRKYAAALDAASKAP</sequence>
<dbReference type="SMART" id="SM00382">
    <property type="entry name" value="AAA"/>
    <property type="match status" value="1"/>
</dbReference>
<evidence type="ECO:0000256" key="4">
    <source>
        <dbReference type="ARBA" id="ARBA00023125"/>
    </source>
</evidence>
<dbReference type="Gene3D" id="1.10.8.60">
    <property type="match status" value="1"/>
</dbReference>
<evidence type="ECO:0000256" key="3">
    <source>
        <dbReference type="ARBA" id="ARBA00023015"/>
    </source>
</evidence>
<dbReference type="GO" id="GO:0005524">
    <property type="term" value="F:ATP binding"/>
    <property type="evidence" value="ECO:0007669"/>
    <property type="project" value="UniProtKB-KW"/>
</dbReference>
<dbReference type="Pfam" id="PF02954">
    <property type="entry name" value="HTH_8"/>
    <property type="match status" value="1"/>
</dbReference>
<dbReference type="SUPFAM" id="SSF46689">
    <property type="entry name" value="Homeodomain-like"/>
    <property type="match status" value="1"/>
</dbReference>
<evidence type="ECO:0000256" key="5">
    <source>
        <dbReference type="ARBA" id="ARBA00023163"/>
    </source>
</evidence>
<organism evidence="8 9">
    <name type="scientific">Solidesulfovibrio aerotolerans</name>
    <dbReference type="NCBI Taxonomy" id="295255"/>
    <lineage>
        <taxon>Bacteria</taxon>
        <taxon>Pseudomonadati</taxon>
        <taxon>Thermodesulfobacteriota</taxon>
        <taxon>Desulfovibrionia</taxon>
        <taxon>Desulfovibrionales</taxon>
        <taxon>Desulfovibrionaceae</taxon>
        <taxon>Solidesulfovibrio</taxon>
    </lineage>
</organism>
<evidence type="ECO:0000313" key="8">
    <source>
        <dbReference type="EMBL" id="MYL83370.1"/>
    </source>
</evidence>
<keyword evidence="1" id="KW-0547">Nucleotide-binding</keyword>
<evidence type="ECO:0000256" key="1">
    <source>
        <dbReference type="ARBA" id="ARBA00022741"/>
    </source>
</evidence>
<dbReference type="Gene3D" id="3.40.50.300">
    <property type="entry name" value="P-loop containing nucleotide triphosphate hydrolases"/>
    <property type="match status" value="1"/>
</dbReference>
<evidence type="ECO:0000256" key="2">
    <source>
        <dbReference type="ARBA" id="ARBA00022840"/>
    </source>
</evidence>
<dbReference type="PRINTS" id="PR01590">
    <property type="entry name" value="HTHFIS"/>
</dbReference>
<dbReference type="CDD" id="cd00009">
    <property type="entry name" value="AAA"/>
    <property type="match status" value="1"/>
</dbReference>
<gene>
    <name evidence="8" type="ORF">GTA51_09550</name>
</gene>
<dbReference type="InterPro" id="IPR058031">
    <property type="entry name" value="AAA_lid_NorR"/>
</dbReference>
<dbReference type="InterPro" id="IPR003593">
    <property type="entry name" value="AAA+_ATPase"/>
</dbReference>
<accession>A0A7C9MFC9</accession>
<proteinExistence type="predicted"/>
<dbReference type="InterPro" id="IPR027417">
    <property type="entry name" value="P-loop_NTPase"/>
</dbReference>
<evidence type="ECO:0000313" key="9">
    <source>
        <dbReference type="Proteomes" id="UP000482487"/>
    </source>
</evidence>
<dbReference type="Gene3D" id="1.10.10.60">
    <property type="entry name" value="Homeodomain-like"/>
    <property type="match status" value="1"/>
</dbReference>
<dbReference type="PROSITE" id="PS50045">
    <property type="entry name" value="SIGMA54_INTERACT_4"/>
    <property type="match status" value="1"/>
</dbReference>
<name>A0A7C9MFC9_9BACT</name>
<dbReference type="Proteomes" id="UP000482487">
    <property type="component" value="Unassembled WGS sequence"/>
</dbReference>
<evidence type="ECO:0000256" key="6">
    <source>
        <dbReference type="SAM" id="MobiDB-lite"/>
    </source>
</evidence>
<feature type="domain" description="Sigma-54 factor interaction" evidence="7">
    <location>
        <begin position="11"/>
        <end position="241"/>
    </location>
</feature>
<dbReference type="InterPro" id="IPR009057">
    <property type="entry name" value="Homeodomain-like_sf"/>
</dbReference>